<dbReference type="Proteomes" id="UP000823847">
    <property type="component" value="Unassembled WGS sequence"/>
</dbReference>
<reference evidence="1" key="1">
    <citation type="journal article" date="2021" name="PeerJ">
        <title>Extensive microbial diversity within the chicken gut microbiome revealed by metagenomics and culture.</title>
        <authorList>
            <person name="Gilroy R."/>
            <person name="Ravi A."/>
            <person name="Getino M."/>
            <person name="Pursley I."/>
            <person name="Horton D.L."/>
            <person name="Alikhan N.F."/>
            <person name="Baker D."/>
            <person name="Gharbi K."/>
            <person name="Hall N."/>
            <person name="Watson M."/>
            <person name="Adriaenssens E.M."/>
            <person name="Foster-Nyarko E."/>
            <person name="Jarju S."/>
            <person name="Secka A."/>
            <person name="Antonio M."/>
            <person name="Oren A."/>
            <person name="Chaudhuri R.R."/>
            <person name="La Ragione R."/>
            <person name="Hildebrand F."/>
            <person name="Pallen M.J."/>
        </authorList>
    </citation>
    <scope>NUCLEOTIDE SEQUENCE</scope>
    <source>
        <strain evidence="1">ChiHecec2B26-12326</strain>
    </source>
</reference>
<evidence type="ECO:0000313" key="2">
    <source>
        <dbReference type="Proteomes" id="UP000823847"/>
    </source>
</evidence>
<protein>
    <submittedName>
        <fullName evidence="1">Uncharacterized protein</fullName>
    </submittedName>
</protein>
<comment type="caution">
    <text evidence="1">The sequence shown here is derived from an EMBL/GenBank/DDBJ whole genome shotgun (WGS) entry which is preliminary data.</text>
</comment>
<reference evidence="1" key="2">
    <citation type="submission" date="2021-04" db="EMBL/GenBank/DDBJ databases">
        <authorList>
            <person name="Gilroy R."/>
        </authorList>
    </citation>
    <scope>NUCLEOTIDE SEQUENCE</scope>
    <source>
        <strain evidence="1">ChiHecec2B26-12326</strain>
    </source>
</reference>
<sequence length="1820" mass="203549">MNLSEAAKAMDTFLGTGEEGSQSMYPINLDNELEIQAAHTYIDTIYMHKGSSIRLTLPDIQTSEALSSVASYQRWYSFRTDKTFRTRNTGPNEVWDLLTPLESYSVKTTSNGWQTIDPTVYRFANGYVGNPVATLNGSYLYTNSAVEMNFYYPTNDQFTNWFGLTNQASNDYYIVACDVSCYTDYTKDFDISTSGSSTFYPSSNSDGEIYEPTLSHRVLFYIVGVDDRTTTSDHWKWYNQLTTPAYQGGTANGNYLEEYDITFPYTRVSNHTLDLVALSKNAGSYAIPDISDDTKQLDVTLGTNGAGITLQNATVSDEDRVIQFRYPNSRADGTWYVDGNGNGDSKATILVTKKVGGTTYNIAKYNLNFLKGTQMLSQQQVADIEDKNKVDGKYWNFAYRTPDYLRENYQLLTSLTWDYSDDVADQYGKENYYPFPLDWTSSSYAFYDGSTDDDKAYKGQHEYPLWGYYGILKEYVEVEEKWDGCDDNPPSELGKEASTYHMYIDVSDRPGTIARIPFQEELCVGSELFVSAWVKSAGGSNNNDAGMLFTIMGVTKDGTGETTYTPIYRYSTGQIRTSYLLSDAIPGCGANTNQWFQVYFSFINEQARDFNGGYILQVDNNSASTDGGDVYIDDVKIYMARVEAEVEQLDPSCIGELTSLRMVLDWDRLQSRTGGAAQTLRFCFVDKLGYDAAIRENTSSLEAITNNLVPFLWEETGSVELTEGQLSYESKYESNDLYNTSAPGSNNKKFYRFDNEGSPSLAVDLWSSGLIPTRRYYLAIALGEDEPFQIASEANPCAISTDFGVTAATLIKMNGEILRPQTEFCVGQVFNFTAQLTIKDGTEEGTPVTTPIYFDWFFGSVDEYLREDPTYGVSLDEALSALRDIEAYRDIEQITDDVRPEGELTENMIALLKAESTIPIVEGGLNPSLVLHKQDLNVTLLVSGLNMVLRPIQTTVTDINGRPVEDTQICWSYLPLTLETSEESPHVHTGFWYMGYPENYEAAVRIGYRQITEEENLLIDLRITNYVDDNATGLEIIRTHENQGQYAGVDLTRIYLVNTNDPELKKFIGSDFSRTDLPIGSLESIKMDPTNRMKAVATVKFDYDLTTETEQGTFSFKPREGYEYTFNMYAQEYIPGTEISSACYASIPITLKIVPEYLTWKGTAVDNWNNDSYWMRSDKKDLHKENDSDYKENADMGYAEANVHGGYVPMLFSKITMPQDSKIELYPAGYTTTASQGGWEIDRPGHIGEPTPNIQYDMMAYKHTGQSNTDYVGMLKTERYRVALCDEIHFEPGAEMLYAEYLLYNKAWVDYELDGDRWHLLASPLQGVVAGDFYAPTSGRQATEYFQPIHFEANNGYSRFHPSVYQRGWENSTTEVNLYTDDASNPKSVAISGNWSSLYNDVTENYDPGTGFSLKVLDLDAQQALFRLPKADVSYSYYKKGSTSGSNPTLISRTDENGNDVSGRLKSDTIYHRTETDISYSGKVQHDEITVELSESANDGYYLVGNPFMAHLNMKAFFKRNGAENENGILENKYWYVAEDGVQNVVVTDPDDENTTWTNADENSLIPPLRSFFVKKKDGANGTTITFTHDMQALGGTSADAGTASGQALLITATTQDGRISRAAVAYSGMASDDYRSGEDAELFLDSNLGDVPMVYTVAGTMATSINTRTACERVPLGVYGARDEEVTLRFEGTGAFSGLTLYDARTGQATALRESTELRVATNDYGRYYLIGGVPTGTESIRPGNDIEIYSIRPGEIVVTTTGSPLRTVCVYGVNGALVARQSLANQSVYRLVVPGNALYMIYAEDAEGIIRNVKMRVR</sequence>
<dbReference type="EMBL" id="DXEN01000072">
    <property type="protein sequence ID" value="HIX86808.1"/>
    <property type="molecule type" value="Genomic_DNA"/>
</dbReference>
<gene>
    <name evidence="1" type="ORF">H9848_09425</name>
</gene>
<name>A0A9D1XSG7_9BACT</name>
<accession>A0A9D1XSG7</accession>
<proteinExistence type="predicted"/>
<evidence type="ECO:0000313" key="1">
    <source>
        <dbReference type="EMBL" id="HIX86808.1"/>
    </source>
</evidence>
<organism evidence="1 2">
    <name type="scientific">Candidatus Parabacteroides intestinigallinarum</name>
    <dbReference type="NCBI Taxonomy" id="2838722"/>
    <lineage>
        <taxon>Bacteria</taxon>
        <taxon>Pseudomonadati</taxon>
        <taxon>Bacteroidota</taxon>
        <taxon>Bacteroidia</taxon>
        <taxon>Bacteroidales</taxon>
        <taxon>Tannerellaceae</taxon>
        <taxon>Parabacteroides</taxon>
    </lineage>
</organism>